<accession>A0A382TPH8</accession>
<organism evidence="1">
    <name type="scientific">marine metagenome</name>
    <dbReference type="NCBI Taxonomy" id="408172"/>
    <lineage>
        <taxon>unclassified sequences</taxon>
        <taxon>metagenomes</taxon>
        <taxon>ecological metagenomes</taxon>
    </lineage>
</organism>
<protein>
    <submittedName>
        <fullName evidence="1">Uncharacterized protein</fullName>
    </submittedName>
</protein>
<feature type="non-terminal residue" evidence="1">
    <location>
        <position position="1"/>
    </location>
</feature>
<feature type="non-terminal residue" evidence="1">
    <location>
        <position position="27"/>
    </location>
</feature>
<dbReference type="AlphaFoldDB" id="A0A382TPH8"/>
<dbReference type="EMBL" id="UINC01137988">
    <property type="protein sequence ID" value="SVD23662.1"/>
    <property type="molecule type" value="Genomic_DNA"/>
</dbReference>
<sequence length="27" mass="2925">VHAVDEKSDLVGISSAMDTMTEIEDMT</sequence>
<name>A0A382TPH8_9ZZZZ</name>
<proteinExistence type="predicted"/>
<evidence type="ECO:0000313" key="1">
    <source>
        <dbReference type="EMBL" id="SVD23662.1"/>
    </source>
</evidence>
<gene>
    <name evidence="1" type="ORF">METZ01_LOCUS376516</name>
</gene>
<reference evidence="1" key="1">
    <citation type="submission" date="2018-05" db="EMBL/GenBank/DDBJ databases">
        <authorList>
            <person name="Lanie J.A."/>
            <person name="Ng W.-L."/>
            <person name="Kazmierczak K.M."/>
            <person name="Andrzejewski T.M."/>
            <person name="Davidsen T.M."/>
            <person name="Wayne K.J."/>
            <person name="Tettelin H."/>
            <person name="Glass J.I."/>
            <person name="Rusch D."/>
            <person name="Podicherti R."/>
            <person name="Tsui H.-C.T."/>
            <person name="Winkler M.E."/>
        </authorList>
    </citation>
    <scope>NUCLEOTIDE SEQUENCE</scope>
</reference>